<reference evidence="8 9" key="1">
    <citation type="submission" date="2017-07" db="EMBL/GenBank/DDBJ databases">
        <title>Draft whole genome sequences of clinical Proprionibacteriaceae strains.</title>
        <authorList>
            <person name="Bernier A.-M."/>
            <person name="Bernard K."/>
            <person name="Domingo M.-C."/>
        </authorList>
    </citation>
    <scope>NUCLEOTIDE SEQUENCE [LARGE SCALE GENOMIC DNA]</scope>
    <source>
        <strain evidence="8 9">NML 160184</strain>
    </source>
</reference>
<comment type="caution">
    <text evidence="8">The sequence shown here is derived from an EMBL/GenBank/DDBJ whole genome shotgun (WGS) entry which is preliminary data.</text>
</comment>
<feature type="transmembrane region" description="Helical" evidence="7">
    <location>
        <begin position="142"/>
        <end position="172"/>
    </location>
</feature>
<proteinExistence type="predicted"/>
<dbReference type="Pfam" id="PF03631">
    <property type="entry name" value="Virul_fac_BrkB"/>
    <property type="match status" value="1"/>
</dbReference>
<feature type="transmembrane region" description="Helical" evidence="7">
    <location>
        <begin position="36"/>
        <end position="62"/>
    </location>
</feature>
<feature type="transmembrane region" description="Helical" evidence="7">
    <location>
        <begin position="192"/>
        <end position="217"/>
    </location>
</feature>
<feature type="transmembrane region" description="Helical" evidence="7">
    <location>
        <begin position="401"/>
        <end position="423"/>
    </location>
</feature>
<evidence type="ECO:0000313" key="8">
    <source>
        <dbReference type="EMBL" id="OYN86382.1"/>
    </source>
</evidence>
<feature type="compositionally biased region" description="Basic and acidic residues" evidence="6">
    <location>
        <begin position="324"/>
        <end position="335"/>
    </location>
</feature>
<evidence type="ECO:0000256" key="1">
    <source>
        <dbReference type="ARBA" id="ARBA00004651"/>
    </source>
</evidence>
<evidence type="ECO:0000313" key="9">
    <source>
        <dbReference type="Proteomes" id="UP000216533"/>
    </source>
</evidence>
<dbReference type="AlphaFoldDB" id="A0A255EAF5"/>
<keyword evidence="4 7" id="KW-1133">Transmembrane helix</keyword>
<evidence type="ECO:0000256" key="6">
    <source>
        <dbReference type="SAM" id="MobiDB-lite"/>
    </source>
</evidence>
<gene>
    <name evidence="8" type="ORF">CGZ92_08470</name>
</gene>
<dbReference type="RefSeq" id="WP_094450952.1">
    <property type="nucleotide sequence ID" value="NZ_NMVI01000018.1"/>
</dbReference>
<dbReference type="Proteomes" id="UP000216533">
    <property type="component" value="Unassembled WGS sequence"/>
</dbReference>
<organism evidence="8 9">
    <name type="scientific">Parenemella sanctibonifatiensis</name>
    <dbReference type="NCBI Taxonomy" id="2016505"/>
    <lineage>
        <taxon>Bacteria</taxon>
        <taxon>Bacillati</taxon>
        <taxon>Actinomycetota</taxon>
        <taxon>Actinomycetes</taxon>
        <taxon>Propionibacteriales</taxon>
        <taxon>Propionibacteriaceae</taxon>
        <taxon>Parenemella</taxon>
    </lineage>
</organism>
<evidence type="ECO:0000256" key="3">
    <source>
        <dbReference type="ARBA" id="ARBA00022692"/>
    </source>
</evidence>
<evidence type="ECO:0000256" key="4">
    <source>
        <dbReference type="ARBA" id="ARBA00022989"/>
    </source>
</evidence>
<accession>A0A255EAF5</accession>
<feature type="compositionally biased region" description="Basic and acidic residues" evidence="6">
    <location>
        <begin position="368"/>
        <end position="380"/>
    </location>
</feature>
<dbReference type="PANTHER" id="PTHR30213">
    <property type="entry name" value="INNER MEMBRANE PROTEIN YHJD"/>
    <property type="match status" value="1"/>
</dbReference>
<feature type="transmembrane region" description="Helical" evidence="7">
    <location>
        <begin position="266"/>
        <end position="288"/>
    </location>
</feature>
<keyword evidence="2" id="KW-1003">Cell membrane</keyword>
<evidence type="ECO:0000256" key="7">
    <source>
        <dbReference type="SAM" id="Phobius"/>
    </source>
</evidence>
<dbReference type="PANTHER" id="PTHR30213:SF1">
    <property type="entry name" value="INNER MEMBRANE PROTEIN YHJD"/>
    <property type="match status" value="1"/>
</dbReference>
<feature type="transmembrane region" description="Helical" evidence="7">
    <location>
        <begin position="100"/>
        <end position="121"/>
    </location>
</feature>
<name>A0A255EAF5_9ACTN</name>
<evidence type="ECO:0008006" key="10">
    <source>
        <dbReference type="Google" id="ProtNLM"/>
    </source>
</evidence>
<feature type="region of interest" description="Disordered" evidence="6">
    <location>
        <begin position="324"/>
        <end position="385"/>
    </location>
</feature>
<dbReference type="EMBL" id="NMVI01000018">
    <property type="protein sequence ID" value="OYN86382.1"/>
    <property type="molecule type" value="Genomic_DNA"/>
</dbReference>
<sequence>MKKRVDRLMAKPWVAHILRMQARYTNRLGNQFAGAITYFSVLALVPIILFAFGITGMVLTVLRPDLMAMVLQSAGDALAGFGGSLQETILGQIEEALTNWGVTGGIGLATALYAGAGWVANIKSAVRAQWRPEFDTNESKRFIVWETLANMGLLVGLLIIVAITVGVSQVATSLKDVVLGLLNLDGEAWARWAFSVGPMVVSLAAGWLLFLYIFRFFPERENRPSRSSLAWGGLIGAVGLMALQYLSGIIMGAFSGNAAAAVFGPIIVLMLFFNLFARLILYVCAWVATRNQPAVAREYNKADEPLRAVRHDVEVMAVPGHWSAAREDRRRKEQASGDSTDDSGIREDSARQAWNRQRSVRGPQPRGGDPRTMPHLEPDARQSVPQDVAARGVRIGMGAGWVAGTAAGVGLGAIIAGLVGKLFRR</sequence>
<protein>
    <recommendedName>
        <fullName evidence="10">Inner membrane protein YhjD</fullName>
    </recommendedName>
</protein>
<evidence type="ECO:0000256" key="5">
    <source>
        <dbReference type="ARBA" id="ARBA00023136"/>
    </source>
</evidence>
<dbReference type="InterPro" id="IPR017039">
    <property type="entry name" value="Virul_fac_BrkB"/>
</dbReference>
<dbReference type="GO" id="GO:0005886">
    <property type="term" value="C:plasma membrane"/>
    <property type="evidence" value="ECO:0007669"/>
    <property type="project" value="UniProtKB-SubCell"/>
</dbReference>
<feature type="transmembrane region" description="Helical" evidence="7">
    <location>
        <begin position="229"/>
        <end position="254"/>
    </location>
</feature>
<keyword evidence="5 7" id="KW-0472">Membrane</keyword>
<comment type="subcellular location">
    <subcellularLocation>
        <location evidence="1">Cell membrane</location>
        <topology evidence="1">Multi-pass membrane protein</topology>
    </subcellularLocation>
</comment>
<evidence type="ECO:0000256" key="2">
    <source>
        <dbReference type="ARBA" id="ARBA00022475"/>
    </source>
</evidence>
<keyword evidence="3 7" id="KW-0812">Transmembrane</keyword>